<evidence type="ECO:0000256" key="7">
    <source>
        <dbReference type="ARBA" id="ARBA00022759"/>
    </source>
</evidence>
<evidence type="ECO:0000256" key="5">
    <source>
        <dbReference type="ARBA" id="ARBA00022722"/>
    </source>
</evidence>
<dbReference type="FunFam" id="1.10.150.20:FF:000030">
    <property type="entry name" value="Flap endonuclease GEN-like 1"/>
    <property type="match status" value="1"/>
</dbReference>
<evidence type="ECO:0000256" key="13">
    <source>
        <dbReference type="ARBA" id="ARBA00038112"/>
    </source>
</evidence>
<keyword evidence="14" id="KW-0175">Coiled coil</keyword>
<protein>
    <recommendedName>
        <fullName evidence="20">DNA repair protein complementing XP-G cells homolog</fullName>
    </recommendedName>
</protein>
<feature type="compositionally biased region" description="Basic and acidic residues" evidence="15">
    <location>
        <begin position="1078"/>
        <end position="1093"/>
    </location>
</feature>
<accession>A0A7M6UVQ4</accession>
<dbReference type="Gene3D" id="1.10.150.20">
    <property type="entry name" value="5' to 3' exonuclease, C-terminal subdomain"/>
    <property type="match status" value="1"/>
</dbReference>
<dbReference type="CDD" id="cd09904">
    <property type="entry name" value="H3TH_XPG"/>
    <property type="match status" value="1"/>
</dbReference>
<feature type="region of interest" description="Disordered" evidence="15">
    <location>
        <begin position="1033"/>
        <end position="1095"/>
    </location>
</feature>
<dbReference type="PRINTS" id="PR00853">
    <property type="entry name" value="XPGRADSUPER"/>
</dbReference>
<evidence type="ECO:0000256" key="8">
    <source>
        <dbReference type="ARBA" id="ARBA00022763"/>
    </source>
</evidence>
<dbReference type="GO" id="GO:0003697">
    <property type="term" value="F:single-stranded DNA binding"/>
    <property type="evidence" value="ECO:0007669"/>
    <property type="project" value="InterPro"/>
</dbReference>
<name>A0A7M6UVQ4_NASVI</name>
<dbReference type="Proteomes" id="UP000002358">
    <property type="component" value="Chromosome 2"/>
</dbReference>
<evidence type="ECO:0000313" key="19">
    <source>
        <dbReference type="Proteomes" id="UP000002358"/>
    </source>
</evidence>
<evidence type="ECO:0000256" key="6">
    <source>
        <dbReference type="ARBA" id="ARBA00022723"/>
    </source>
</evidence>
<dbReference type="SUPFAM" id="SSF47807">
    <property type="entry name" value="5' to 3' exonuclease, C-terminal subdomain"/>
    <property type="match status" value="1"/>
</dbReference>
<dbReference type="SUPFAM" id="SSF88723">
    <property type="entry name" value="PIN domain-like"/>
    <property type="match status" value="1"/>
</dbReference>
<dbReference type="AlphaFoldDB" id="A0A7M6UVQ4"/>
<feature type="compositionally biased region" description="Basic and acidic residues" evidence="15">
    <location>
        <begin position="328"/>
        <end position="341"/>
    </location>
</feature>
<dbReference type="GeneID" id="100117629"/>
<evidence type="ECO:0000259" key="17">
    <source>
        <dbReference type="SMART" id="SM00485"/>
    </source>
</evidence>
<feature type="compositionally biased region" description="Basic residues" evidence="15">
    <location>
        <begin position="434"/>
        <end position="448"/>
    </location>
</feature>
<dbReference type="InterPro" id="IPR029060">
    <property type="entry name" value="PIN-like_dom_sf"/>
</dbReference>
<keyword evidence="7" id="KW-0255">Endonuclease</keyword>
<feature type="region of interest" description="Disordered" evidence="15">
    <location>
        <begin position="308"/>
        <end position="343"/>
    </location>
</feature>
<dbReference type="GO" id="GO:0006289">
    <property type="term" value="P:nucleotide-excision repair"/>
    <property type="evidence" value="ECO:0007669"/>
    <property type="project" value="InterPro"/>
</dbReference>
<dbReference type="RefSeq" id="NP_001153363.1">
    <property type="nucleotide sequence ID" value="NM_001159891.1"/>
</dbReference>
<feature type="coiled-coil region" evidence="14">
    <location>
        <begin position="735"/>
        <end position="766"/>
    </location>
</feature>
<evidence type="ECO:0008006" key="20">
    <source>
        <dbReference type="Google" id="ProtNLM"/>
    </source>
</evidence>
<feature type="compositionally biased region" description="Basic residues" evidence="15">
    <location>
        <begin position="1047"/>
        <end position="1060"/>
    </location>
</feature>
<reference evidence="18" key="1">
    <citation type="submission" date="2021-01" db="UniProtKB">
        <authorList>
            <consortium name="EnsemblMetazoa"/>
        </authorList>
    </citation>
    <scope>IDENTIFICATION</scope>
</reference>
<dbReference type="PANTHER" id="PTHR16171:SF7">
    <property type="entry name" value="DNA REPAIR PROTEIN RAD2"/>
    <property type="match status" value="1"/>
</dbReference>
<dbReference type="InterPro" id="IPR008918">
    <property type="entry name" value="HhH2"/>
</dbReference>
<dbReference type="Gene3D" id="3.40.50.1010">
    <property type="entry name" value="5'-nuclease"/>
    <property type="match status" value="2"/>
</dbReference>
<dbReference type="GO" id="GO:0008821">
    <property type="term" value="F:crossover junction DNA endonuclease activity"/>
    <property type="evidence" value="ECO:0007669"/>
    <property type="project" value="UniProtKB-ARBA"/>
</dbReference>
<dbReference type="PROSITE" id="PS00841">
    <property type="entry name" value="XPG_1"/>
    <property type="match status" value="1"/>
</dbReference>
<dbReference type="GO" id="GO:0005634">
    <property type="term" value="C:nucleus"/>
    <property type="evidence" value="ECO:0007669"/>
    <property type="project" value="UniProtKB-SubCell"/>
</dbReference>
<keyword evidence="19" id="KW-1185">Reference proteome</keyword>
<dbReference type="InterPro" id="IPR036279">
    <property type="entry name" value="5-3_exonuclease_C_sf"/>
</dbReference>
<evidence type="ECO:0000256" key="12">
    <source>
        <dbReference type="ARBA" id="ARBA00023242"/>
    </source>
</evidence>
<comment type="cofactor">
    <cofactor evidence="1">
        <name>Mg(2+)</name>
        <dbReference type="ChEBI" id="CHEBI:18420"/>
    </cofactor>
</comment>
<evidence type="ECO:0000313" key="18">
    <source>
        <dbReference type="EnsemblMetazoa" id="NP_001153363"/>
    </source>
</evidence>
<keyword evidence="4" id="KW-0597">Phosphoprotein</keyword>
<sequence>MGVLGLWRLLDATGKPVPLETLEGKVLAIDISIWIHQVIQGYQDRRGNALPNAHLIGLFNRICKLMYFKIKPVFVFDGGVPLLKKNTIATRRKLKSIAASKAQKLKNDLINNLIKRTAVKGALEKGNDDGESSAAQQFKDATAIPGSSKFKTCTNCLKCQALVGDSDDYMDSDDEIQTELSPRKQTKWMGNIHSVDVNTEEFKNLPADVRYDILTDLKETRKQNSWGRIHELPAGSNNYSGFQVKRLLKRRYVQESLEVAEKEMGGKTLTLEELDRLLTDQGIETMQKQDAAFRIASDSTTRVVYVKDKPALQNNEESNDSSKSSTSKPKEQEDNTNDVHVDSMSIHSDGSLAIVNDIGAYDLDEDWNSDEDFTETSINDSHLLAKNDIPKSVMNPALSYMLENSGFTREEILKIVEQSKKNKNKSDTNSSHSSTKRGKRTTSRLSLRNKSKKKNLFGSIIAESPKIRKEIINEPETIKIEESNSESDDFVEVPESSTNVSKDNIKKDDDTERTIIEQSSSESESDDFIEIKDVPIPKSLGNKNVNNAFQITIKADEELQDDIFADIFVNVNPVKENNVKIENVSIIDETVDNPSHNSSPEKSIKKQESIQVEVKMNKSIEEHDENGSFSMQFSSDNLQLDSGIMSLPTTPQKICLAVEEKTSPHSENFAHEENCIENKTETEVQKTSIETVNDKSPVKSQNISKIDDVTLFSDDFQEISDKEEAGVEKPPTLVLPIDEKELESMKNQLESEQQKITSSLGKLERQAIDITDQMRLEAQELLRLFGVPYIVAPMEAEAQCAYLEQIKLTDGTITDDSDIWLFGGHCVYKNFFDNNKRVLQFLSQDIEHHFKLSRREMIQLALLVGSDYTNGLAGVGPVTALEILAAFPTEGEDILRGLRNFCSWFRAGKLTAPGKTTLRNKLKNVQMEKGFPSQAVVQAYLSPTIDESKEPFSWSKPNLVLLADYAKQKFGWTKLKFEEIINPVMKRLMESKSQMGIASYFKVHSVPKSIEAALSKRVQTAVQKLGGKIDDAEVSDGEASSTSTQGKAKRVKKTTGKKGKKSSDESSELPTIAEAANDESKSKATEDTAEQTKDTISIKVKPRKFVVVDEEVIPQRERDKANALKSKLRAIEIFRKSKAGLNRVQKKKKVVKKIKEDAELSESSSSS</sequence>
<feature type="region of interest" description="Disordered" evidence="15">
    <location>
        <begin position="418"/>
        <end position="448"/>
    </location>
</feature>
<feature type="region of interest" description="Disordered" evidence="15">
    <location>
        <begin position="478"/>
        <end position="505"/>
    </location>
</feature>
<evidence type="ECO:0000256" key="4">
    <source>
        <dbReference type="ARBA" id="ARBA00022553"/>
    </source>
</evidence>
<dbReference type="CDD" id="cd09868">
    <property type="entry name" value="PIN_XPG_RAD2"/>
    <property type="match status" value="2"/>
</dbReference>
<comment type="similarity">
    <text evidence="13">Belongs to the XPG/RAD2 endonuclease family. GEN subfamily.</text>
</comment>
<evidence type="ECO:0000259" key="16">
    <source>
        <dbReference type="SMART" id="SM00484"/>
    </source>
</evidence>
<dbReference type="InterPro" id="IPR019974">
    <property type="entry name" value="XPG_CS"/>
</dbReference>
<dbReference type="GO" id="GO:0046872">
    <property type="term" value="F:metal ion binding"/>
    <property type="evidence" value="ECO:0007669"/>
    <property type="project" value="UniProtKB-KW"/>
</dbReference>
<keyword evidence="9" id="KW-0378">Hydrolase</keyword>
<feature type="domain" description="XPG N-terminal" evidence="17">
    <location>
        <begin position="1"/>
        <end position="98"/>
    </location>
</feature>
<dbReference type="PANTHER" id="PTHR16171">
    <property type="entry name" value="DNA REPAIR PROTEIN COMPLEMENTING XP-G CELLS-RELATED"/>
    <property type="match status" value="1"/>
</dbReference>
<evidence type="ECO:0000256" key="3">
    <source>
        <dbReference type="ARBA" id="ARBA00005283"/>
    </source>
</evidence>
<keyword evidence="11" id="KW-0234">DNA repair</keyword>
<dbReference type="InterPro" id="IPR006086">
    <property type="entry name" value="XPG-I_dom"/>
</dbReference>
<dbReference type="InterPro" id="IPR006084">
    <property type="entry name" value="XPG/Rad2"/>
</dbReference>
<evidence type="ECO:0000256" key="14">
    <source>
        <dbReference type="SAM" id="Coils"/>
    </source>
</evidence>
<keyword evidence="12" id="KW-0539">Nucleus</keyword>
<dbReference type="OrthoDB" id="31113at2759"/>
<evidence type="ECO:0000256" key="10">
    <source>
        <dbReference type="ARBA" id="ARBA00022842"/>
    </source>
</evidence>
<keyword evidence="6" id="KW-0479">Metal-binding</keyword>
<feature type="domain" description="XPG-I" evidence="16">
    <location>
        <begin position="783"/>
        <end position="858"/>
    </location>
</feature>
<dbReference type="PRINTS" id="PR00066">
    <property type="entry name" value="XRODRMPGMNTG"/>
</dbReference>
<comment type="similarity">
    <text evidence="3">Belongs to the XPG/RAD2 endonuclease family. XPG subfamily.</text>
</comment>
<dbReference type="SMART" id="SM00485">
    <property type="entry name" value="XPGN"/>
    <property type="match status" value="1"/>
</dbReference>
<dbReference type="FunCoup" id="A0A7M6UVQ4">
    <property type="interactions" value="1461"/>
</dbReference>
<keyword evidence="10" id="KW-0460">Magnesium</keyword>
<keyword evidence="8" id="KW-0227">DNA damage</keyword>
<dbReference type="SMART" id="SM00484">
    <property type="entry name" value="XPGI"/>
    <property type="match status" value="1"/>
</dbReference>
<comment type="subcellular location">
    <subcellularLocation>
        <location evidence="2">Nucleus</location>
    </subcellularLocation>
</comment>
<evidence type="ECO:0000256" key="2">
    <source>
        <dbReference type="ARBA" id="ARBA00004123"/>
    </source>
</evidence>
<dbReference type="CTD" id="3772069"/>
<feature type="compositionally biased region" description="Acidic residues" evidence="15">
    <location>
        <begin position="483"/>
        <end position="492"/>
    </location>
</feature>
<dbReference type="InterPro" id="IPR006085">
    <property type="entry name" value="XPG_DNA_repair_N"/>
</dbReference>
<dbReference type="Pfam" id="PF00752">
    <property type="entry name" value="XPG_N"/>
    <property type="match status" value="1"/>
</dbReference>
<dbReference type="InParanoid" id="A0A7M6UVQ4"/>
<dbReference type="GO" id="GO:0017108">
    <property type="term" value="F:5'-flap endonuclease activity"/>
    <property type="evidence" value="ECO:0007669"/>
    <property type="project" value="UniProtKB-ARBA"/>
</dbReference>
<dbReference type="PROSITE" id="PS00842">
    <property type="entry name" value="XPG_2"/>
    <property type="match status" value="1"/>
</dbReference>
<evidence type="ECO:0000256" key="9">
    <source>
        <dbReference type="ARBA" id="ARBA00022801"/>
    </source>
</evidence>
<evidence type="ECO:0000256" key="11">
    <source>
        <dbReference type="ARBA" id="ARBA00023204"/>
    </source>
</evidence>
<evidence type="ECO:0000256" key="15">
    <source>
        <dbReference type="SAM" id="MobiDB-lite"/>
    </source>
</evidence>
<dbReference type="GO" id="GO:0000400">
    <property type="term" value="F:four-way junction DNA binding"/>
    <property type="evidence" value="ECO:0007669"/>
    <property type="project" value="UniProtKB-ARBA"/>
</dbReference>
<proteinExistence type="inferred from homology"/>
<dbReference type="KEGG" id="nvi:100117629"/>
<dbReference type="InterPro" id="IPR001044">
    <property type="entry name" value="XPG/Rad2_eukaryotes"/>
</dbReference>
<evidence type="ECO:0000256" key="1">
    <source>
        <dbReference type="ARBA" id="ARBA00001946"/>
    </source>
</evidence>
<keyword evidence="5" id="KW-0540">Nuclease</keyword>
<dbReference type="SMART" id="SM00279">
    <property type="entry name" value="HhH2"/>
    <property type="match status" value="1"/>
</dbReference>
<dbReference type="EnsemblMetazoa" id="NM_001159891">
    <property type="protein sequence ID" value="NP_001153363"/>
    <property type="gene ID" value="GeneID_100117629"/>
</dbReference>
<organism evidence="18 19">
    <name type="scientific">Nasonia vitripennis</name>
    <name type="common">Parasitic wasp</name>
    <dbReference type="NCBI Taxonomy" id="7425"/>
    <lineage>
        <taxon>Eukaryota</taxon>
        <taxon>Metazoa</taxon>
        <taxon>Ecdysozoa</taxon>
        <taxon>Arthropoda</taxon>
        <taxon>Hexapoda</taxon>
        <taxon>Insecta</taxon>
        <taxon>Pterygota</taxon>
        <taxon>Neoptera</taxon>
        <taxon>Endopterygota</taxon>
        <taxon>Hymenoptera</taxon>
        <taxon>Apocrita</taxon>
        <taxon>Proctotrupomorpha</taxon>
        <taxon>Chalcidoidea</taxon>
        <taxon>Pteromalidae</taxon>
        <taxon>Pteromalinae</taxon>
        <taxon>Nasonia</taxon>
    </lineage>
</organism>
<dbReference type="Pfam" id="PF00867">
    <property type="entry name" value="XPG_I"/>
    <property type="match status" value="1"/>
</dbReference>